<dbReference type="InterPro" id="IPR027417">
    <property type="entry name" value="P-loop_NTPase"/>
</dbReference>
<dbReference type="OMA" id="FWDLFKN"/>
<evidence type="ECO:0008006" key="4">
    <source>
        <dbReference type="Google" id="ProtNLM"/>
    </source>
</evidence>
<evidence type="ECO:0000256" key="1">
    <source>
        <dbReference type="SAM" id="MobiDB-lite"/>
    </source>
</evidence>
<dbReference type="Gramene" id="ONK58734">
    <property type="protein sequence ID" value="ONK58734"/>
    <property type="gene ID" value="A4U43_C09F16110"/>
</dbReference>
<name>A0A5P1E835_ASPOF</name>
<keyword evidence="3" id="KW-1185">Reference proteome</keyword>
<evidence type="ECO:0000313" key="2">
    <source>
        <dbReference type="EMBL" id="ONK58734.1"/>
    </source>
</evidence>
<dbReference type="Proteomes" id="UP000243459">
    <property type="component" value="Chromosome 9"/>
</dbReference>
<dbReference type="EMBL" id="CM007389">
    <property type="protein sequence ID" value="ONK58734.1"/>
    <property type="molecule type" value="Genomic_DNA"/>
</dbReference>
<organism evidence="2 3">
    <name type="scientific">Asparagus officinalis</name>
    <name type="common">Garden asparagus</name>
    <dbReference type="NCBI Taxonomy" id="4686"/>
    <lineage>
        <taxon>Eukaryota</taxon>
        <taxon>Viridiplantae</taxon>
        <taxon>Streptophyta</taxon>
        <taxon>Embryophyta</taxon>
        <taxon>Tracheophyta</taxon>
        <taxon>Spermatophyta</taxon>
        <taxon>Magnoliopsida</taxon>
        <taxon>Liliopsida</taxon>
        <taxon>Asparagales</taxon>
        <taxon>Asparagaceae</taxon>
        <taxon>Asparagoideae</taxon>
        <taxon>Asparagus</taxon>
    </lineage>
</organism>
<reference evidence="3" key="1">
    <citation type="journal article" date="2017" name="Nat. Commun.">
        <title>The asparagus genome sheds light on the origin and evolution of a young Y chromosome.</title>
        <authorList>
            <person name="Harkess A."/>
            <person name="Zhou J."/>
            <person name="Xu C."/>
            <person name="Bowers J.E."/>
            <person name="Van der Hulst R."/>
            <person name="Ayyampalayam S."/>
            <person name="Mercati F."/>
            <person name="Riccardi P."/>
            <person name="McKain M.R."/>
            <person name="Kakrana A."/>
            <person name="Tang H."/>
            <person name="Ray J."/>
            <person name="Groenendijk J."/>
            <person name="Arikit S."/>
            <person name="Mathioni S.M."/>
            <person name="Nakano M."/>
            <person name="Shan H."/>
            <person name="Telgmann-Rauber A."/>
            <person name="Kanno A."/>
            <person name="Yue Z."/>
            <person name="Chen H."/>
            <person name="Li W."/>
            <person name="Chen Y."/>
            <person name="Xu X."/>
            <person name="Zhang Y."/>
            <person name="Luo S."/>
            <person name="Chen H."/>
            <person name="Gao J."/>
            <person name="Mao Z."/>
            <person name="Pires J.C."/>
            <person name="Luo M."/>
            <person name="Kudrna D."/>
            <person name="Wing R.A."/>
            <person name="Meyers B.C."/>
            <person name="Yi K."/>
            <person name="Kong H."/>
            <person name="Lavrijsen P."/>
            <person name="Sunseri F."/>
            <person name="Falavigna A."/>
            <person name="Ye Y."/>
            <person name="Leebens-Mack J.H."/>
            <person name="Chen G."/>
        </authorList>
    </citation>
    <scope>NUCLEOTIDE SEQUENCE [LARGE SCALE GENOMIC DNA]</scope>
    <source>
        <strain evidence="3">cv. DH0086</strain>
    </source>
</reference>
<gene>
    <name evidence="2" type="ORF">A4U43_C09F16110</name>
</gene>
<feature type="compositionally biased region" description="Basic and acidic residues" evidence="1">
    <location>
        <begin position="13"/>
        <end position="23"/>
    </location>
</feature>
<dbReference type="AlphaFoldDB" id="A0A5P1E835"/>
<dbReference type="PANTHER" id="PTHR24030:SF0">
    <property type="entry name" value="PROTEIN CMSS1"/>
    <property type="match status" value="1"/>
</dbReference>
<feature type="region of interest" description="Disordered" evidence="1">
    <location>
        <begin position="1"/>
        <end position="70"/>
    </location>
</feature>
<sequence length="291" mass="32856">MAIKKPKAPKGKNPQEKHKFIDRKLKKKDKKVKRSKNANFIPLGDNPLIAEKKKKEKEKKEKEKGSESLTLVSTAPAAQQLRFFLHHFQSANGFKLSPLELEAFKDTCMVELSQSMDQDVENFGEHMKAPFEASWKDVLCEGKLLEGKVDAGCPAIIVISTSALRSLELLRGLKSLTRECRPAKLFAKHMKVEEQVALLKGRVNIACGTPSRIKKLIDMDALLLSRVQVIVLDMQRNAKGFSLFTLPQVSTEFWDLYKSHFNERLLQGHTKICFYGHVSSAEMSKICGSDE</sequence>
<feature type="compositionally biased region" description="Basic residues" evidence="1">
    <location>
        <begin position="1"/>
        <end position="10"/>
    </location>
</feature>
<accession>A0A5P1E835</accession>
<feature type="compositionally biased region" description="Basic residues" evidence="1">
    <location>
        <begin position="24"/>
        <end position="36"/>
    </location>
</feature>
<proteinExistence type="predicted"/>
<dbReference type="OrthoDB" id="1929311at2759"/>
<protein>
    <recommendedName>
        <fullName evidence="4">Protein CMSS1</fullName>
    </recommendedName>
</protein>
<dbReference type="GO" id="GO:0005634">
    <property type="term" value="C:nucleus"/>
    <property type="evidence" value="ECO:0007669"/>
    <property type="project" value="TreeGrafter"/>
</dbReference>
<dbReference type="InterPro" id="IPR032704">
    <property type="entry name" value="Cms1"/>
</dbReference>
<dbReference type="Pfam" id="PF14617">
    <property type="entry name" value="CMS1"/>
    <property type="match status" value="1"/>
</dbReference>
<dbReference type="GO" id="GO:0030686">
    <property type="term" value="C:90S preribosome"/>
    <property type="evidence" value="ECO:0007669"/>
    <property type="project" value="TreeGrafter"/>
</dbReference>
<dbReference type="Gene3D" id="3.40.50.300">
    <property type="entry name" value="P-loop containing nucleotide triphosphate hydrolases"/>
    <property type="match status" value="1"/>
</dbReference>
<dbReference type="PANTHER" id="PTHR24030">
    <property type="entry name" value="PROTEIN CMSS1"/>
    <property type="match status" value="1"/>
</dbReference>
<evidence type="ECO:0000313" key="3">
    <source>
        <dbReference type="Proteomes" id="UP000243459"/>
    </source>
</evidence>
<feature type="compositionally biased region" description="Basic and acidic residues" evidence="1">
    <location>
        <begin position="50"/>
        <end position="66"/>
    </location>
</feature>